<keyword evidence="1" id="KW-0479">Metal-binding</keyword>
<sequence length="367" mass="39117">MDLMGSHRMINHSDSESIGSRIESSSGFGDESSSALSHEVLPWHGQSVVAGQPAEGPHVFLADSASNADSSVQESGFEESSVQSSALDNQGSLPLCERDGCVMQISDRFPDILRLRPHYLCSRCFGSSQQGHLGGSSRRWMCPRCRNDTCLQCYPKEPTAEQPAPAAARPGAGTGARSESGGEDGEDEDQEVAEEVLMKSSKGSAQHFAGICRPCMYMNTQVGCRNGVDCNFCHVPHKRKRRARPSKATRMQCKQLVAMLDSAHGDDDSQVAQAAETLAADSAYMRSILAAKGRQHPGQAEEAQAQAARGSAAQSGPSPSGAAAQTRKTPAPSARRRRGSAQRWPSRRPTEEPLLPAAVNLGGTDVA</sequence>
<feature type="compositionally biased region" description="Low complexity" evidence="2">
    <location>
        <begin position="297"/>
        <end position="333"/>
    </location>
</feature>
<feature type="region of interest" description="Disordered" evidence="2">
    <location>
        <begin position="292"/>
        <end position="367"/>
    </location>
</feature>
<dbReference type="InterPro" id="IPR000571">
    <property type="entry name" value="Znf_CCCH"/>
</dbReference>
<comment type="caution">
    <text evidence="4">The sequence shown here is derived from an EMBL/GenBank/DDBJ whole genome shotgun (WGS) entry which is preliminary data.</text>
</comment>
<feature type="compositionally biased region" description="Low complexity" evidence="2">
    <location>
        <begin position="160"/>
        <end position="179"/>
    </location>
</feature>
<evidence type="ECO:0000259" key="3">
    <source>
        <dbReference type="PROSITE" id="PS50103"/>
    </source>
</evidence>
<gene>
    <name evidence="4" type="ORF">PCOR1329_LOCUS28089</name>
</gene>
<evidence type="ECO:0000313" key="5">
    <source>
        <dbReference type="Proteomes" id="UP001189429"/>
    </source>
</evidence>
<dbReference type="PROSITE" id="PS50103">
    <property type="entry name" value="ZF_C3H1"/>
    <property type="match status" value="1"/>
</dbReference>
<reference evidence="4" key="1">
    <citation type="submission" date="2023-10" db="EMBL/GenBank/DDBJ databases">
        <authorList>
            <person name="Chen Y."/>
            <person name="Shah S."/>
            <person name="Dougan E. K."/>
            <person name="Thang M."/>
            <person name="Chan C."/>
        </authorList>
    </citation>
    <scope>NUCLEOTIDE SEQUENCE [LARGE SCALE GENOMIC DNA]</scope>
</reference>
<keyword evidence="5" id="KW-1185">Reference proteome</keyword>
<feature type="domain" description="C3H1-type" evidence="3">
    <location>
        <begin position="214"/>
        <end position="237"/>
    </location>
</feature>
<organism evidence="4 5">
    <name type="scientific">Prorocentrum cordatum</name>
    <dbReference type="NCBI Taxonomy" id="2364126"/>
    <lineage>
        <taxon>Eukaryota</taxon>
        <taxon>Sar</taxon>
        <taxon>Alveolata</taxon>
        <taxon>Dinophyceae</taxon>
        <taxon>Prorocentrales</taxon>
        <taxon>Prorocentraceae</taxon>
        <taxon>Prorocentrum</taxon>
    </lineage>
</organism>
<dbReference type="EMBL" id="CAUYUJ010010302">
    <property type="protein sequence ID" value="CAK0828999.1"/>
    <property type="molecule type" value="Genomic_DNA"/>
</dbReference>
<feature type="compositionally biased region" description="Low complexity" evidence="2">
    <location>
        <begin position="16"/>
        <end position="33"/>
    </location>
</feature>
<feature type="compositionally biased region" description="Acidic residues" evidence="2">
    <location>
        <begin position="181"/>
        <end position="190"/>
    </location>
</feature>
<evidence type="ECO:0000256" key="2">
    <source>
        <dbReference type="SAM" id="MobiDB-lite"/>
    </source>
</evidence>
<accession>A0ABN9SCF7</accession>
<keyword evidence="1" id="KW-0863">Zinc-finger</keyword>
<keyword evidence="1" id="KW-0862">Zinc</keyword>
<feature type="region of interest" description="Disordered" evidence="2">
    <location>
        <begin position="1"/>
        <end position="33"/>
    </location>
</feature>
<proteinExistence type="predicted"/>
<feature type="region of interest" description="Disordered" evidence="2">
    <location>
        <begin position="160"/>
        <end position="190"/>
    </location>
</feature>
<protein>
    <recommendedName>
        <fullName evidence="3">C3H1-type domain-containing protein</fullName>
    </recommendedName>
</protein>
<dbReference type="Proteomes" id="UP001189429">
    <property type="component" value="Unassembled WGS sequence"/>
</dbReference>
<evidence type="ECO:0000256" key="1">
    <source>
        <dbReference type="PROSITE-ProRule" id="PRU00723"/>
    </source>
</evidence>
<evidence type="ECO:0000313" key="4">
    <source>
        <dbReference type="EMBL" id="CAK0828999.1"/>
    </source>
</evidence>
<name>A0ABN9SCF7_9DINO</name>
<feature type="zinc finger region" description="C3H1-type" evidence="1">
    <location>
        <begin position="214"/>
        <end position="237"/>
    </location>
</feature>